<dbReference type="STRING" id="1293890.TALK_10785"/>
<reference evidence="1 2" key="1">
    <citation type="submission" date="2014-03" db="EMBL/GenBank/DDBJ databases">
        <title>The draft genome sequence of Thalassospira alkalitolerans JCM 18968.</title>
        <authorList>
            <person name="Lai Q."/>
            <person name="Shao Z."/>
        </authorList>
    </citation>
    <scope>NUCLEOTIDE SEQUENCE [LARGE SCALE GENOMIC DNA]</scope>
    <source>
        <strain evidence="1 2">JCM 18968</strain>
    </source>
</reference>
<proteinExistence type="predicted"/>
<dbReference type="Proteomes" id="UP000193396">
    <property type="component" value="Unassembled WGS sequence"/>
</dbReference>
<dbReference type="RefSeq" id="WP_085618677.1">
    <property type="nucleotide sequence ID" value="NZ_CAXBPE010000027.1"/>
</dbReference>
<protein>
    <submittedName>
        <fullName evidence="1">Uncharacterized protein</fullName>
    </submittedName>
</protein>
<dbReference type="AlphaFoldDB" id="A0A1Y2LBH0"/>
<sequence length="139" mass="14897">MADITQTIQSAHTQTLALINLIEQRPSIDQQAQGMLSQLNLLQQNLSDLGNDKSRIAAASALQSTMTPLFITPLEYLISMNLNMSKLGPLNRSKTVPDNQALKENALAKGLVANLRDILSSLGGNPFVPNPTPPGPIAI</sequence>
<evidence type="ECO:0000313" key="1">
    <source>
        <dbReference type="EMBL" id="OSQ48067.1"/>
    </source>
</evidence>
<keyword evidence="2" id="KW-1185">Reference proteome</keyword>
<comment type="caution">
    <text evidence="1">The sequence shown here is derived from an EMBL/GenBank/DDBJ whole genome shotgun (WGS) entry which is preliminary data.</text>
</comment>
<evidence type="ECO:0000313" key="2">
    <source>
        <dbReference type="Proteomes" id="UP000193396"/>
    </source>
</evidence>
<dbReference type="EMBL" id="JFKB01000006">
    <property type="protein sequence ID" value="OSQ48067.1"/>
    <property type="molecule type" value="Genomic_DNA"/>
</dbReference>
<organism evidence="1 2">
    <name type="scientific">Thalassospira alkalitolerans</name>
    <dbReference type="NCBI Taxonomy" id="1293890"/>
    <lineage>
        <taxon>Bacteria</taxon>
        <taxon>Pseudomonadati</taxon>
        <taxon>Pseudomonadota</taxon>
        <taxon>Alphaproteobacteria</taxon>
        <taxon>Rhodospirillales</taxon>
        <taxon>Thalassospiraceae</taxon>
        <taxon>Thalassospira</taxon>
    </lineage>
</organism>
<accession>A0A1Y2LBH0</accession>
<gene>
    <name evidence="1" type="ORF">TALK_10785</name>
</gene>
<name>A0A1Y2LBH0_9PROT</name>